<sequence>MKKWKVGLVAASLSVAMLVAGCSESDQVEADGESVKLQLGHAMSEGTPAADLIGEMAENVKEQTDGRVEFDVYPNSQLGSETEMIEQVQMGTMGSAAIMVGTMQSLDMKMAIEDLPYMWKDIDHARAAYDGEFGDYLADVMAEQNLKQIGYLEWGYRHITNNKKPIVKPEDMEGLKIRVAESSLRIDAFEQVGALPTAMAFSEVYGALQQGVLDAQENPLANIVAPKFDEVQDYLSLTGHFYNTVMLMVNNDTWEKISPEDQEIILKEAERISKEVRTQNDAMQEEYLNTLKERGMEINDDVDTAAFREAMLPVYEKWEKEHFGEELMDIYDEASGW</sequence>
<evidence type="ECO:0000313" key="7">
    <source>
        <dbReference type="Proteomes" id="UP000198823"/>
    </source>
</evidence>
<dbReference type="NCBIfam" id="NF037995">
    <property type="entry name" value="TRAP_S1"/>
    <property type="match status" value="1"/>
</dbReference>
<proteinExistence type="inferred from homology"/>
<organism evidence="6 7">
    <name type="scientific">Bhargavaea beijingensis</name>
    <dbReference type="NCBI Taxonomy" id="426756"/>
    <lineage>
        <taxon>Bacteria</taxon>
        <taxon>Bacillati</taxon>
        <taxon>Bacillota</taxon>
        <taxon>Bacilli</taxon>
        <taxon>Bacillales</taxon>
        <taxon>Caryophanaceae</taxon>
        <taxon>Bhargavaea</taxon>
    </lineage>
</organism>
<comment type="similarity">
    <text evidence="1">Belongs to the bacterial solute-binding protein 7 family.</text>
</comment>
<evidence type="ECO:0000256" key="2">
    <source>
        <dbReference type="ARBA" id="ARBA00022448"/>
    </source>
</evidence>
<dbReference type="InterPro" id="IPR004682">
    <property type="entry name" value="TRAP_DctP"/>
</dbReference>
<dbReference type="PIRSF" id="PIRSF006470">
    <property type="entry name" value="DctB"/>
    <property type="match status" value="1"/>
</dbReference>
<dbReference type="InterPro" id="IPR018389">
    <property type="entry name" value="DctP_fam"/>
</dbReference>
<keyword evidence="3 4" id="KW-0732">Signal</keyword>
<name>A0A1G7H3Y4_9BACL</name>
<dbReference type="Pfam" id="PF03480">
    <property type="entry name" value="DctP"/>
    <property type="match status" value="1"/>
</dbReference>
<accession>A0A1G7H3Y4</accession>
<dbReference type="PROSITE" id="PS51257">
    <property type="entry name" value="PROKAR_LIPOPROTEIN"/>
    <property type="match status" value="1"/>
</dbReference>
<gene>
    <name evidence="5" type="ORF">EJA12_06205</name>
    <name evidence="6" type="ORF">SAMN04488126_1345</name>
</gene>
<dbReference type="Proteomes" id="UP000272481">
    <property type="component" value="Unassembled WGS sequence"/>
</dbReference>
<reference evidence="6 7" key="1">
    <citation type="submission" date="2016-10" db="EMBL/GenBank/DDBJ databases">
        <authorList>
            <person name="de Groot N.N."/>
        </authorList>
    </citation>
    <scope>NUCLEOTIDE SEQUENCE [LARGE SCALE GENOMIC DNA]</scope>
    <source>
        <strain evidence="6 7">CGMCC 1.6762</strain>
    </source>
</reference>
<protein>
    <submittedName>
        <fullName evidence="5">DctP family TRAP transporter solute-binding subunit</fullName>
    </submittedName>
    <submittedName>
        <fullName evidence="6">Tripartite ATP-independent transporter solute receptor, DctP family</fullName>
    </submittedName>
</protein>
<feature type="signal peptide" evidence="4">
    <location>
        <begin position="1"/>
        <end position="20"/>
    </location>
</feature>
<dbReference type="Proteomes" id="UP000198823">
    <property type="component" value="Unassembled WGS sequence"/>
</dbReference>
<dbReference type="STRING" id="426756.SAMN04488126_1345"/>
<evidence type="ECO:0000313" key="6">
    <source>
        <dbReference type="EMBL" id="SDE95150.1"/>
    </source>
</evidence>
<dbReference type="GO" id="GO:0055085">
    <property type="term" value="P:transmembrane transport"/>
    <property type="evidence" value="ECO:0007669"/>
    <property type="project" value="InterPro"/>
</dbReference>
<keyword evidence="2" id="KW-0813">Transport</keyword>
<evidence type="ECO:0000313" key="5">
    <source>
        <dbReference type="EMBL" id="RSK33734.1"/>
    </source>
</evidence>
<dbReference type="PANTHER" id="PTHR33376:SF7">
    <property type="entry name" value="C4-DICARBOXYLATE-BINDING PROTEIN DCTB"/>
    <property type="match status" value="1"/>
</dbReference>
<reference evidence="5 8" key="2">
    <citation type="submission" date="2018-12" db="EMBL/GenBank/DDBJ databases">
        <title>Comparitive functional genomics of dry heat resistant strains isolated from the viking spacecraft.</title>
        <authorList>
            <person name="Seuylemezian A."/>
            <person name="Vaishampayan P."/>
        </authorList>
    </citation>
    <scope>NUCLEOTIDE SEQUENCE [LARGE SCALE GENOMIC DNA]</scope>
    <source>
        <strain evidence="5 8">M6-11</strain>
    </source>
</reference>
<dbReference type="RefSeq" id="WP_092099022.1">
    <property type="nucleotide sequence ID" value="NZ_FNAR01000034.1"/>
</dbReference>
<dbReference type="NCBIfam" id="TIGR00787">
    <property type="entry name" value="dctP"/>
    <property type="match status" value="1"/>
</dbReference>
<evidence type="ECO:0000256" key="3">
    <source>
        <dbReference type="ARBA" id="ARBA00022729"/>
    </source>
</evidence>
<evidence type="ECO:0000256" key="4">
    <source>
        <dbReference type="SAM" id="SignalP"/>
    </source>
</evidence>
<keyword evidence="8" id="KW-1185">Reference proteome</keyword>
<evidence type="ECO:0000256" key="1">
    <source>
        <dbReference type="ARBA" id="ARBA00009023"/>
    </source>
</evidence>
<dbReference type="GO" id="GO:0030288">
    <property type="term" value="C:outer membrane-bounded periplasmic space"/>
    <property type="evidence" value="ECO:0007669"/>
    <property type="project" value="InterPro"/>
</dbReference>
<dbReference type="OrthoDB" id="2087at2"/>
<evidence type="ECO:0000313" key="8">
    <source>
        <dbReference type="Proteomes" id="UP000272481"/>
    </source>
</evidence>
<dbReference type="Gene3D" id="3.40.190.170">
    <property type="entry name" value="Bacterial extracellular solute-binding protein, family 7"/>
    <property type="match status" value="1"/>
</dbReference>
<dbReference type="EMBL" id="RWGW01000008">
    <property type="protein sequence ID" value="RSK33734.1"/>
    <property type="molecule type" value="Genomic_DNA"/>
</dbReference>
<dbReference type="CDD" id="cd13676">
    <property type="entry name" value="PBP2_TRAP_DctP2_like"/>
    <property type="match status" value="1"/>
</dbReference>
<feature type="chain" id="PRO_5039009893" evidence="4">
    <location>
        <begin position="21"/>
        <end position="337"/>
    </location>
</feature>
<dbReference type="InterPro" id="IPR038404">
    <property type="entry name" value="TRAP_DctP_sf"/>
</dbReference>
<dbReference type="PANTHER" id="PTHR33376">
    <property type="match status" value="1"/>
</dbReference>
<dbReference type="AlphaFoldDB" id="A0A1G7H3Y4"/>
<dbReference type="EMBL" id="FNAR01000034">
    <property type="protein sequence ID" value="SDE95150.1"/>
    <property type="molecule type" value="Genomic_DNA"/>
</dbReference>
<keyword evidence="6" id="KW-0675">Receptor</keyword>